<dbReference type="InterPro" id="IPR007560">
    <property type="entry name" value="Restrct_endonuc_IV_Mrr"/>
</dbReference>
<protein>
    <recommendedName>
        <fullName evidence="1">Restriction endonuclease type IV Mrr domain-containing protein</fullName>
    </recommendedName>
</protein>
<reference evidence="2 3" key="1">
    <citation type="submission" date="2020-08" db="EMBL/GenBank/DDBJ databases">
        <title>Genomic Encyclopedia of Type Strains, Phase IV (KMG-IV): sequencing the most valuable type-strain genomes for metagenomic binning, comparative biology and taxonomic classification.</title>
        <authorList>
            <person name="Goeker M."/>
        </authorList>
    </citation>
    <scope>NUCLEOTIDE SEQUENCE [LARGE SCALE GENOMIC DNA]</scope>
    <source>
        <strain evidence="2 3">DSM 29853</strain>
    </source>
</reference>
<dbReference type="GO" id="GO:0004519">
    <property type="term" value="F:endonuclease activity"/>
    <property type="evidence" value="ECO:0007669"/>
    <property type="project" value="InterPro"/>
</dbReference>
<proteinExistence type="predicted"/>
<feature type="domain" description="Restriction endonuclease type IV Mrr" evidence="1">
    <location>
        <begin position="15"/>
        <end position="128"/>
    </location>
</feature>
<dbReference type="SUPFAM" id="SSF52980">
    <property type="entry name" value="Restriction endonuclease-like"/>
    <property type="match status" value="1"/>
</dbReference>
<dbReference type="GO" id="GO:0003677">
    <property type="term" value="F:DNA binding"/>
    <property type="evidence" value="ECO:0007669"/>
    <property type="project" value="InterPro"/>
</dbReference>
<name>A0A7W6NKG3_9HYPH</name>
<dbReference type="EMBL" id="JACIEZ010000003">
    <property type="protein sequence ID" value="MBB4064853.1"/>
    <property type="molecule type" value="Genomic_DNA"/>
</dbReference>
<dbReference type="InterPro" id="IPR011335">
    <property type="entry name" value="Restrct_endonuc-II-like"/>
</dbReference>
<organism evidence="2 3">
    <name type="scientific">Gellertiella hungarica</name>
    <dbReference type="NCBI Taxonomy" id="1572859"/>
    <lineage>
        <taxon>Bacteria</taxon>
        <taxon>Pseudomonadati</taxon>
        <taxon>Pseudomonadota</taxon>
        <taxon>Alphaproteobacteria</taxon>
        <taxon>Hyphomicrobiales</taxon>
        <taxon>Rhizobiaceae</taxon>
        <taxon>Gellertiella</taxon>
    </lineage>
</organism>
<dbReference type="GO" id="GO:0009307">
    <property type="term" value="P:DNA restriction-modification system"/>
    <property type="evidence" value="ECO:0007669"/>
    <property type="project" value="InterPro"/>
</dbReference>
<dbReference type="RefSeq" id="WP_183366155.1">
    <property type="nucleotide sequence ID" value="NZ_JACIEZ010000003.1"/>
</dbReference>
<accession>A0A7W6NKG3</accession>
<dbReference type="Pfam" id="PF04471">
    <property type="entry name" value="Mrr_cat"/>
    <property type="match status" value="1"/>
</dbReference>
<gene>
    <name evidence="2" type="ORF">GGR23_002040</name>
</gene>
<evidence type="ECO:0000259" key="1">
    <source>
        <dbReference type="Pfam" id="PF04471"/>
    </source>
</evidence>
<dbReference type="AlphaFoldDB" id="A0A7W6NKG3"/>
<sequence>MLERSPRHREIQISFRSLAEKILAREGAIVVESGWKAKNGKAPAAAADFVFKRPPDNELTVVEAKLVRSRRMEDGLFRNALDELKRQRDARKARHATLVTTAEPTEAQLQEAERQGVALLGIPQLVPMALKTPTLAEALADLLREISSDPGQHAETMQLLEAHTARAKARGEGAKIIAELDQSKPGREHHRKFEQIGEKAVRQLLTDQVQRWSVPVLVEDGLNRPTLIVRLMPRHDVWTALSEEFGSRYMCVGFVNDADPAGQGDVLSAARHLHPKARRSIGILIARNGFDPGARRAAVEMLREHGKLLLLVSLQDLRELLMARDSGDEYHDFFHERASELMADNTV</sequence>
<keyword evidence="3" id="KW-1185">Reference proteome</keyword>
<evidence type="ECO:0000313" key="3">
    <source>
        <dbReference type="Proteomes" id="UP000528286"/>
    </source>
</evidence>
<comment type="caution">
    <text evidence="2">The sequence shown here is derived from an EMBL/GenBank/DDBJ whole genome shotgun (WGS) entry which is preliminary data.</text>
</comment>
<evidence type="ECO:0000313" key="2">
    <source>
        <dbReference type="EMBL" id="MBB4064853.1"/>
    </source>
</evidence>
<dbReference type="Proteomes" id="UP000528286">
    <property type="component" value="Unassembled WGS sequence"/>
</dbReference>